<accession>A0A8T2KID9</accession>
<keyword evidence="2" id="KW-1185">Reference proteome</keyword>
<dbReference type="EMBL" id="JAACNH010000001">
    <property type="protein sequence ID" value="KAG8455684.1"/>
    <property type="molecule type" value="Genomic_DNA"/>
</dbReference>
<proteinExistence type="predicted"/>
<gene>
    <name evidence="1" type="ORF">GDO86_001758</name>
</gene>
<evidence type="ECO:0000313" key="1">
    <source>
        <dbReference type="EMBL" id="KAG8455684.1"/>
    </source>
</evidence>
<dbReference type="Proteomes" id="UP000812440">
    <property type="component" value="Chromosome 1"/>
</dbReference>
<evidence type="ECO:0000313" key="2">
    <source>
        <dbReference type="Proteomes" id="UP000812440"/>
    </source>
</evidence>
<reference evidence="1" key="1">
    <citation type="thesis" date="2020" institute="ProQuest LLC" country="789 East Eisenhower Parkway, Ann Arbor, MI, USA">
        <title>Comparative Genomics and Chromosome Evolution.</title>
        <authorList>
            <person name="Mudd A.B."/>
        </authorList>
    </citation>
    <scope>NUCLEOTIDE SEQUENCE</scope>
    <source>
        <strain evidence="1">Female2</strain>
        <tissue evidence="1">Blood</tissue>
    </source>
</reference>
<dbReference type="AlphaFoldDB" id="A0A8T2KID9"/>
<comment type="caution">
    <text evidence="1">The sequence shown here is derived from an EMBL/GenBank/DDBJ whole genome shotgun (WGS) entry which is preliminary data.</text>
</comment>
<protein>
    <submittedName>
        <fullName evidence="1">Uncharacterized protein</fullName>
    </submittedName>
</protein>
<organism evidence="1 2">
    <name type="scientific">Hymenochirus boettgeri</name>
    <name type="common">Congo dwarf clawed frog</name>
    <dbReference type="NCBI Taxonomy" id="247094"/>
    <lineage>
        <taxon>Eukaryota</taxon>
        <taxon>Metazoa</taxon>
        <taxon>Chordata</taxon>
        <taxon>Craniata</taxon>
        <taxon>Vertebrata</taxon>
        <taxon>Euteleostomi</taxon>
        <taxon>Amphibia</taxon>
        <taxon>Batrachia</taxon>
        <taxon>Anura</taxon>
        <taxon>Pipoidea</taxon>
        <taxon>Pipidae</taxon>
        <taxon>Pipinae</taxon>
        <taxon>Hymenochirus</taxon>
    </lineage>
</organism>
<name>A0A8T2KID9_9PIPI</name>
<sequence length="103" mass="11504">MCSQQFTDYKSSSNYLYYLYPHTIVLARVAEERPTNNFSGQLYTTNNANATCQTCDCHIHGRQKSYVCIALKIRTEGCNECSTQCITCSSLNTGKGSILAFHA</sequence>